<evidence type="ECO:0000259" key="2">
    <source>
        <dbReference type="Pfam" id="PF22124"/>
    </source>
</evidence>
<reference evidence="3 4" key="1">
    <citation type="submission" date="2022-02" db="EMBL/GenBank/DDBJ databases">
        <title>Paenibacillus sp. MBLB1776 Whole Genome Shotgun Sequencing.</title>
        <authorList>
            <person name="Hwang C.Y."/>
            <person name="Cho E.-S."/>
            <person name="Seo M.-J."/>
        </authorList>
    </citation>
    <scope>NUCLEOTIDE SEQUENCE [LARGE SCALE GENOMIC DNA]</scope>
    <source>
        <strain evidence="3 4">MBLB1776</strain>
    </source>
</reference>
<accession>A0AA96LIP1</accession>
<dbReference type="KEGG" id="paun:MJA45_13585"/>
<dbReference type="SUPFAM" id="SSF48208">
    <property type="entry name" value="Six-hairpin glycosidases"/>
    <property type="match status" value="1"/>
</dbReference>
<dbReference type="RefSeq" id="WP_315607785.1">
    <property type="nucleotide sequence ID" value="NZ_CP130318.1"/>
</dbReference>
<sequence length="737" mass="83783">MKVTEINPNYCLDWPIDTDYCHHGIPLSNGRFGALLWFQENTIMVTVNRADYWDHRGGMLWNEQCHFYRLRKLLEAGAYAEAQELFQIEQINGQEKKPTRMPMGRFELKLKDELQIVSAHLDLFHAEASIVCTHPDDGEITFKATLLIDEPVLAFSINSRWLDSITVRPAYAFPEVKTYFDQFDIPPPRVVQGSGQEGWIQELPADPACAVLAEASENLLVTSHYGETKKAAWAAAKDQLEALKETAYEQLTAPTKEVWSRLWKKTADIRIPDEEIGTMYYLGIYKMLGNSMPGGIAPTLQGPWVEEHRMAPWSGDYHFNINVQECLWPAYASNHLESLLPLFNMIDSWKPLLAERAKLFTGEEDGYQMVHACDDRGKVIGKFWTGIIDHANTSWVAQLMWQYGQYARDEEFLLREVYPFMKKTLNVFIRMMEFKDGIYTLSVSISPEYGGAGNEAWGKNSTFFLTNVHFLCDKILRLATRYQIDSDYAEKVRKIRENLPPYTTGQGASGEEIYLWEGQPLAESHRHHSHLGGIYPFDTIPLEDEKHKSLVRHSYQTWVAKGMGAWTGWSMPWASILHGRMGGKDMAYTCLKLLREFFMMPGFATRHNAQYPGFTTFTGGDVMQLEAAIAASAAVLELFVQCVQGEIRLFPALPDRFKDAAFAGIRAEGAFLISGSRSNGRIDSISIYSEKGGTLRLKNPFSGKMMIERKGVKRETDASVIELETSAGETIHMRDFH</sequence>
<name>A0AA96LIP1_9BACL</name>
<dbReference type="InterPro" id="IPR008928">
    <property type="entry name" value="6-hairpin_glycosidase_sf"/>
</dbReference>
<dbReference type="EMBL" id="CP130318">
    <property type="protein sequence ID" value="WNQ14003.1"/>
    <property type="molecule type" value="Genomic_DNA"/>
</dbReference>
<dbReference type="PANTHER" id="PTHR31084:SF0">
    <property type="entry name" value="ALPHA-L-FUCOSIDASE 2"/>
    <property type="match status" value="1"/>
</dbReference>
<protein>
    <recommendedName>
        <fullName evidence="5">Glycosyl hydrolase family 95 N-terminal domain-containing protein</fullName>
    </recommendedName>
</protein>
<evidence type="ECO:0000259" key="1">
    <source>
        <dbReference type="Pfam" id="PF21307"/>
    </source>
</evidence>
<gene>
    <name evidence="3" type="ORF">MJA45_13585</name>
</gene>
<feature type="domain" description="Alpha fucosidase A-like C-terminal" evidence="1">
    <location>
        <begin position="641"/>
        <end position="731"/>
    </location>
</feature>
<dbReference type="InterPro" id="IPR012341">
    <property type="entry name" value="6hp_glycosidase-like_sf"/>
</dbReference>
<dbReference type="InterPro" id="IPR054363">
    <property type="entry name" value="GH95_cat"/>
</dbReference>
<dbReference type="PANTHER" id="PTHR31084">
    <property type="entry name" value="ALPHA-L-FUCOSIDASE 2"/>
    <property type="match status" value="1"/>
</dbReference>
<dbReference type="InterPro" id="IPR049053">
    <property type="entry name" value="AFCA-like_C"/>
</dbReference>
<dbReference type="GO" id="GO:0005975">
    <property type="term" value="P:carbohydrate metabolic process"/>
    <property type="evidence" value="ECO:0007669"/>
    <property type="project" value="InterPro"/>
</dbReference>
<feature type="domain" description="Glycosyl hydrolase family 95 catalytic" evidence="2">
    <location>
        <begin position="252"/>
        <end position="638"/>
    </location>
</feature>
<keyword evidence="4" id="KW-1185">Reference proteome</keyword>
<dbReference type="Pfam" id="PF22124">
    <property type="entry name" value="Glyco_hydro_95_cat"/>
    <property type="match status" value="1"/>
</dbReference>
<evidence type="ECO:0000313" key="4">
    <source>
        <dbReference type="Proteomes" id="UP001305702"/>
    </source>
</evidence>
<dbReference type="GO" id="GO:0004560">
    <property type="term" value="F:alpha-L-fucosidase activity"/>
    <property type="evidence" value="ECO:0007669"/>
    <property type="project" value="TreeGrafter"/>
</dbReference>
<organism evidence="3 4">
    <name type="scientific">Paenibacillus aurantius</name>
    <dbReference type="NCBI Taxonomy" id="2918900"/>
    <lineage>
        <taxon>Bacteria</taxon>
        <taxon>Bacillati</taxon>
        <taxon>Bacillota</taxon>
        <taxon>Bacilli</taxon>
        <taxon>Bacillales</taxon>
        <taxon>Paenibacillaceae</taxon>
        <taxon>Paenibacillus</taxon>
    </lineage>
</organism>
<dbReference type="Pfam" id="PF21307">
    <property type="entry name" value="Glyco_hydro_95_C"/>
    <property type="match status" value="1"/>
</dbReference>
<dbReference type="Gene3D" id="2.70.98.50">
    <property type="entry name" value="putative glycoside hydrolase family protein from bacillus halodurans"/>
    <property type="match status" value="1"/>
</dbReference>
<dbReference type="Proteomes" id="UP001305702">
    <property type="component" value="Chromosome"/>
</dbReference>
<proteinExistence type="predicted"/>
<evidence type="ECO:0000313" key="3">
    <source>
        <dbReference type="EMBL" id="WNQ14003.1"/>
    </source>
</evidence>
<dbReference type="AlphaFoldDB" id="A0AA96LIP1"/>
<dbReference type="Gene3D" id="1.50.10.10">
    <property type="match status" value="1"/>
</dbReference>
<evidence type="ECO:0008006" key="5">
    <source>
        <dbReference type="Google" id="ProtNLM"/>
    </source>
</evidence>